<organism evidence="4 5">
    <name type="scientific">Lacipirellula limnantheis</name>
    <dbReference type="NCBI Taxonomy" id="2528024"/>
    <lineage>
        <taxon>Bacteria</taxon>
        <taxon>Pseudomonadati</taxon>
        <taxon>Planctomycetota</taxon>
        <taxon>Planctomycetia</taxon>
        <taxon>Pirellulales</taxon>
        <taxon>Lacipirellulaceae</taxon>
        <taxon>Lacipirellula</taxon>
    </lineage>
</organism>
<dbReference type="Gene3D" id="1.10.357.10">
    <property type="entry name" value="Tetracycline Repressor, domain 2"/>
    <property type="match status" value="1"/>
</dbReference>
<dbReference type="SUPFAM" id="SSF46689">
    <property type="entry name" value="Homeodomain-like"/>
    <property type="match status" value="1"/>
</dbReference>
<dbReference type="InterPro" id="IPR001647">
    <property type="entry name" value="HTH_TetR"/>
</dbReference>
<dbReference type="PANTHER" id="PTHR30055:SF226">
    <property type="entry name" value="HTH-TYPE TRANSCRIPTIONAL REGULATOR PKSA"/>
    <property type="match status" value="1"/>
</dbReference>
<reference evidence="4 5" key="1">
    <citation type="submission" date="2019-02" db="EMBL/GenBank/DDBJ databases">
        <title>Deep-cultivation of Planctomycetes and their phenomic and genomic characterization uncovers novel biology.</title>
        <authorList>
            <person name="Wiegand S."/>
            <person name="Jogler M."/>
            <person name="Boedeker C."/>
            <person name="Pinto D."/>
            <person name="Vollmers J."/>
            <person name="Rivas-Marin E."/>
            <person name="Kohn T."/>
            <person name="Peeters S.H."/>
            <person name="Heuer A."/>
            <person name="Rast P."/>
            <person name="Oberbeckmann S."/>
            <person name="Bunk B."/>
            <person name="Jeske O."/>
            <person name="Meyerdierks A."/>
            <person name="Storesund J.E."/>
            <person name="Kallscheuer N."/>
            <person name="Luecker S."/>
            <person name="Lage O.M."/>
            <person name="Pohl T."/>
            <person name="Merkel B.J."/>
            <person name="Hornburger P."/>
            <person name="Mueller R.-W."/>
            <person name="Bruemmer F."/>
            <person name="Labrenz M."/>
            <person name="Spormann A.M."/>
            <person name="Op den Camp H."/>
            <person name="Overmann J."/>
            <person name="Amann R."/>
            <person name="Jetten M.S.M."/>
            <person name="Mascher T."/>
            <person name="Medema M.H."/>
            <person name="Devos D.P."/>
            <person name="Kaster A.-K."/>
            <person name="Ovreas L."/>
            <person name="Rohde M."/>
            <person name="Galperin M.Y."/>
            <person name="Jogler C."/>
        </authorList>
    </citation>
    <scope>NUCLEOTIDE SEQUENCE [LARGE SCALE GENOMIC DNA]</scope>
    <source>
        <strain evidence="4 5">I41</strain>
    </source>
</reference>
<name>A0A517TZR0_9BACT</name>
<sequence length="207" mass="23622">MDTTQLVPERRETSAQLERSIEILDAAVRTFAAHGYNQTDVQEIADAVGVGKGTVYRHFGNKEALFLAAVAHARDQLIAAVDESKNDEIDPLLQMRICMTSILRFFDQHPEIVELIIEERALFRDRRPSLFFEHEEKRKAEWAARLQALIDAGRIRPIPVAEIQDTLSRFVFGAMFFNYFEGASKEPLAERSQTMIDVLFNGLLIKK</sequence>
<keyword evidence="5" id="KW-1185">Reference proteome</keyword>
<feature type="DNA-binding region" description="H-T-H motif" evidence="2">
    <location>
        <begin position="40"/>
        <end position="59"/>
    </location>
</feature>
<dbReference type="GO" id="GO:0000976">
    <property type="term" value="F:transcription cis-regulatory region binding"/>
    <property type="evidence" value="ECO:0007669"/>
    <property type="project" value="TreeGrafter"/>
</dbReference>
<dbReference type="InterPro" id="IPR050109">
    <property type="entry name" value="HTH-type_TetR-like_transc_reg"/>
</dbReference>
<keyword evidence="1 2" id="KW-0238">DNA-binding</keyword>
<proteinExistence type="predicted"/>
<dbReference type="Pfam" id="PF00440">
    <property type="entry name" value="TetR_N"/>
    <property type="match status" value="1"/>
</dbReference>
<feature type="domain" description="HTH tetR-type" evidence="3">
    <location>
        <begin position="17"/>
        <end position="77"/>
    </location>
</feature>
<dbReference type="GO" id="GO:0003700">
    <property type="term" value="F:DNA-binding transcription factor activity"/>
    <property type="evidence" value="ECO:0007669"/>
    <property type="project" value="TreeGrafter"/>
</dbReference>
<dbReference type="Gene3D" id="1.10.10.60">
    <property type="entry name" value="Homeodomain-like"/>
    <property type="match status" value="1"/>
</dbReference>
<evidence type="ECO:0000313" key="5">
    <source>
        <dbReference type="Proteomes" id="UP000317909"/>
    </source>
</evidence>
<evidence type="ECO:0000313" key="4">
    <source>
        <dbReference type="EMBL" id="QDT73869.1"/>
    </source>
</evidence>
<dbReference type="InterPro" id="IPR036271">
    <property type="entry name" value="Tet_transcr_reg_TetR-rel_C_sf"/>
</dbReference>
<dbReference type="PANTHER" id="PTHR30055">
    <property type="entry name" value="HTH-TYPE TRANSCRIPTIONAL REGULATOR RUTR"/>
    <property type="match status" value="1"/>
</dbReference>
<dbReference type="AlphaFoldDB" id="A0A517TZR0"/>
<dbReference type="KEGG" id="llh:I41_30600"/>
<dbReference type="InterPro" id="IPR009057">
    <property type="entry name" value="Homeodomain-like_sf"/>
</dbReference>
<evidence type="ECO:0000256" key="1">
    <source>
        <dbReference type="ARBA" id="ARBA00023125"/>
    </source>
</evidence>
<dbReference type="EMBL" id="CP036339">
    <property type="protein sequence ID" value="QDT73869.1"/>
    <property type="molecule type" value="Genomic_DNA"/>
</dbReference>
<dbReference type="RefSeq" id="WP_168206917.1">
    <property type="nucleotide sequence ID" value="NZ_CP036339.1"/>
</dbReference>
<protein>
    <submittedName>
        <fullName evidence="4">HTH-type transcriptional repressor AcnR</fullName>
    </submittedName>
</protein>
<evidence type="ECO:0000259" key="3">
    <source>
        <dbReference type="PROSITE" id="PS50977"/>
    </source>
</evidence>
<evidence type="ECO:0000256" key="2">
    <source>
        <dbReference type="PROSITE-ProRule" id="PRU00335"/>
    </source>
</evidence>
<dbReference type="PROSITE" id="PS50977">
    <property type="entry name" value="HTH_TETR_2"/>
    <property type="match status" value="1"/>
</dbReference>
<gene>
    <name evidence="4" type="primary">acnR</name>
    <name evidence="4" type="ORF">I41_30600</name>
</gene>
<dbReference type="SUPFAM" id="SSF48498">
    <property type="entry name" value="Tetracyclin repressor-like, C-terminal domain"/>
    <property type="match status" value="1"/>
</dbReference>
<dbReference type="Proteomes" id="UP000317909">
    <property type="component" value="Chromosome"/>
</dbReference>
<dbReference type="PRINTS" id="PR00455">
    <property type="entry name" value="HTHTETR"/>
</dbReference>
<accession>A0A517TZR0</accession>